<evidence type="ECO:0000256" key="5">
    <source>
        <dbReference type="ARBA" id="ARBA00022741"/>
    </source>
</evidence>
<evidence type="ECO:0000256" key="3">
    <source>
        <dbReference type="ARBA" id="ARBA00007840"/>
    </source>
</evidence>
<name>A0ABU9DGN1_9BACL</name>
<keyword evidence="16" id="KW-1185">Reference proteome</keyword>
<keyword evidence="10 11" id="KW-0046">Antibiotic resistance</keyword>
<keyword evidence="7" id="KW-0067">ATP-binding</keyword>
<dbReference type="Pfam" id="PF00144">
    <property type="entry name" value="Beta-lactamase"/>
    <property type="match status" value="1"/>
</dbReference>
<keyword evidence="6 11" id="KW-0378">Hydrolase</keyword>
<evidence type="ECO:0000313" key="15">
    <source>
        <dbReference type="EMBL" id="MEK8127218.1"/>
    </source>
</evidence>
<dbReference type="InterPro" id="IPR011527">
    <property type="entry name" value="ABC1_TM_dom"/>
</dbReference>
<evidence type="ECO:0000256" key="8">
    <source>
        <dbReference type="ARBA" id="ARBA00022989"/>
    </source>
</evidence>
<comment type="catalytic activity">
    <reaction evidence="1 11">
        <text>a beta-lactam + H2O = a substituted beta-amino acid</text>
        <dbReference type="Rhea" id="RHEA:20401"/>
        <dbReference type="ChEBI" id="CHEBI:15377"/>
        <dbReference type="ChEBI" id="CHEBI:35627"/>
        <dbReference type="ChEBI" id="CHEBI:140347"/>
        <dbReference type="EC" id="3.5.2.6"/>
    </reaction>
</comment>
<dbReference type="InterPro" id="IPR003593">
    <property type="entry name" value="AAA+_ATPase"/>
</dbReference>
<keyword evidence="5" id="KW-0547">Nucleotide-binding</keyword>
<organism evidence="15 16">
    <name type="scientific">Paenibacillus filicis</name>
    <dbReference type="NCBI Taxonomy" id="669464"/>
    <lineage>
        <taxon>Bacteria</taxon>
        <taxon>Bacillati</taxon>
        <taxon>Bacillota</taxon>
        <taxon>Bacilli</taxon>
        <taxon>Bacillales</taxon>
        <taxon>Paenibacillaceae</taxon>
        <taxon>Paenibacillus</taxon>
    </lineage>
</organism>
<comment type="caution">
    <text evidence="15">The sequence shown here is derived from an EMBL/GenBank/DDBJ whole genome shotgun (WGS) entry which is preliminary data.</text>
</comment>
<sequence length="1036" mass="115466">MGLWLMLAAIVACLLPPAVVWRSPAAPAWSGQDTEAVERIIAKSFEGSEIPGLSVVIVKGRDTVYNKGFGFADKAARIPMTTDRLFELGSMSKAFTAMAVLKLSREGLLKLDEPVTAYLPWLTFTYKHQPAVVTLRQLLHHTSGIAPSTIGELPELQGEDALEKSMRVLAGSKLLYKPGNQFVYATVNYDILGLIMQQATGVPYASYIRQHILQPLGMNHTYVGREGVPEGQMSRGYKQWFTQAKAYDAPYYGGNVPAAYVVTSSEDYAQWIKLQLGTAEASGDLRRLALETQQANRTVPPFGDGSSYAMGWNVLQLGGGQLFHDGNNPNFFSSVILRPEEQLGVAVFSNLETYLPQKIANDIVNHFTGREEAFSYFDNYARLDKVGAMILIGCVPFIGVLLYLNGASLAGIVRRRRKFAGLSLARTGSVLLLSAVTAVFFYCLTYVPRVYLNGSTWSAMVVYTPDTLHLGMYAIGGAAALFYLYYVLQLLFPQAGKTSYFLMSVLSLASGFGNALIVFTVNDAVSTRAKIGFQQPIQTANNLLLYFLFGIVLYVVGQRVLRPILIRLANDLIYSKRTEIVAKLLRISYQDMEKIKRERIESTLNNDTEAISNIVNLIVSGLTSMITLVFCFIYLGLINALGLLISMGVLLLAAVMYYFVGKKANALWEQTRDIQNTFFRYINDLVRGFKELALNRGKRRDFQADFNESCEEYRLKRAQGDINFAMVFIIGELLFVMVLGVIGFLFPLLFDNAFSFVRDYVFVFIYMVGPINMILASIPQFAMVRISWRRIQALNAELDEVLSGIGSDAAAGQLASVELTADAVEFEYETSDGHVFAVGPLSATFRSGQITFITGGNGSGKSTFAKLLTGLYQPSRGQMLLNGRPAGPGELNELFSAIFSDVHLFSRLYGIDWTTKEEDIRHYLKVLQLEDKVTLKEGRFSHIELSTGQRKRLALLISYLEERPVYLLDEWAADQDPEYRKFFYHTLLPELRARGTCIIAITHDDMYFHLADQLIKLDFGQIVQQPGQLQVAAAYE</sequence>
<dbReference type="SUPFAM" id="SSF56601">
    <property type="entry name" value="beta-lactamase/transpeptidase-like"/>
    <property type="match status" value="1"/>
</dbReference>
<evidence type="ECO:0000256" key="11">
    <source>
        <dbReference type="RuleBase" id="RU361140"/>
    </source>
</evidence>
<feature type="transmembrane region" description="Helical" evidence="12">
    <location>
        <begin position="614"/>
        <end position="635"/>
    </location>
</feature>
<evidence type="ECO:0000256" key="4">
    <source>
        <dbReference type="ARBA" id="ARBA00022692"/>
    </source>
</evidence>
<dbReference type="Pfam" id="PF00005">
    <property type="entry name" value="ABC_tran"/>
    <property type="match status" value="1"/>
</dbReference>
<evidence type="ECO:0000259" key="13">
    <source>
        <dbReference type="PROSITE" id="PS50893"/>
    </source>
</evidence>
<evidence type="ECO:0000256" key="12">
    <source>
        <dbReference type="SAM" id="Phobius"/>
    </source>
</evidence>
<feature type="transmembrane region" description="Helical" evidence="12">
    <location>
        <begin position="424"/>
        <end position="447"/>
    </location>
</feature>
<dbReference type="InterPro" id="IPR003439">
    <property type="entry name" value="ABC_transporter-like_ATP-bd"/>
</dbReference>
<evidence type="ECO:0000256" key="2">
    <source>
        <dbReference type="ARBA" id="ARBA00004651"/>
    </source>
</evidence>
<evidence type="ECO:0000256" key="1">
    <source>
        <dbReference type="ARBA" id="ARBA00001526"/>
    </source>
</evidence>
<dbReference type="PROSITE" id="PS50893">
    <property type="entry name" value="ABC_TRANSPORTER_2"/>
    <property type="match status" value="1"/>
</dbReference>
<dbReference type="Gene3D" id="3.40.710.10">
    <property type="entry name" value="DD-peptidase/beta-lactamase superfamily"/>
    <property type="match status" value="1"/>
</dbReference>
<dbReference type="SMART" id="SM00382">
    <property type="entry name" value="AAA"/>
    <property type="match status" value="1"/>
</dbReference>
<feature type="transmembrane region" description="Helical" evidence="12">
    <location>
        <begin position="500"/>
        <end position="519"/>
    </location>
</feature>
<dbReference type="InterPro" id="IPR001466">
    <property type="entry name" value="Beta-lactam-related"/>
</dbReference>
<feature type="transmembrane region" description="Helical" evidence="12">
    <location>
        <begin position="724"/>
        <end position="748"/>
    </location>
</feature>
<dbReference type="InterPro" id="IPR005898">
    <property type="entry name" value="Cyc_pep_transpt_SyrD/YojI"/>
</dbReference>
<feature type="transmembrane region" description="Helical" evidence="12">
    <location>
        <begin position="641"/>
        <end position="660"/>
    </location>
</feature>
<comment type="subcellular location">
    <subcellularLocation>
        <location evidence="2">Cell membrane</location>
        <topology evidence="2">Multi-pass membrane protein</topology>
    </subcellularLocation>
</comment>
<dbReference type="PROSITE" id="PS00336">
    <property type="entry name" value="BETA_LACTAMASE_C"/>
    <property type="match status" value="1"/>
</dbReference>
<evidence type="ECO:0000256" key="6">
    <source>
        <dbReference type="ARBA" id="ARBA00022801"/>
    </source>
</evidence>
<dbReference type="SUPFAM" id="SSF52540">
    <property type="entry name" value="P-loop containing nucleoside triphosphate hydrolases"/>
    <property type="match status" value="1"/>
</dbReference>
<dbReference type="SUPFAM" id="SSF90123">
    <property type="entry name" value="ABC transporter transmembrane region"/>
    <property type="match status" value="1"/>
</dbReference>
<dbReference type="PANTHER" id="PTHR46825">
    <property type="entry name" value="D-ALANYL-D-ALANINE-CARBOXYPEPTIDASE/ENDOPEPTIDASE AMPH"/>
    <property type="match status" value="1"/>
</dbReference>
<proteinExistence type="inferred from homology"/>
<feature type="transmembrane region" description="Helical" evidence="12">
    <location>
        <begin position="386"/>
        <end position="404"/>
    </location>
</feature>
<evidence type="ECO:0000256" key="7">
    <source>
        <dbReference type="ARBA" id="ARBA00022840"/>
    </source>
</evidence>
<feature type="transmembrane region" description="Helical" evidence="12">
    <location>
        <begin position="760"/>
        <end position="782"/>
    </location>
</feature>
<keyword evidence="4 12" id="KW-0812">Transmembrane</keyword>
<feature type="domain" description="ABC transporter" evidence="13">
    <location>
        <begin position="819"/>
        <end position="1036"/>
    </location>
</feature>
<dbReference type="NCBIfam" id="TIGR01194">
    <property type="entry name" value="cyc_pep_trnsptr"/>
    <property type="match status" value="1"/>
</dbReference>
<dbReference type="PANTHER" id="PTHR46825:SF11">
    <property type="entry name" value="PENICILLIN-BINDING PROTEIN 4"/>
    <property type="match status" value="1"/>
</dbReference>
<dbReference type="InterPro" id="IPR012338">
    <property type="entry name" value="Beta-lactam/transpept-like"/>
</dbReference>
<dbReference type="InterPro" id="IPR001586">
    <property type="entry name" value="Beta-lactam_class-C_AS"/>
</dbReference>
<dbReference type="Proteomes" id="UP001469365">
    <property type="component" value="Unassembled WGS sequence"/>
</dbReference>
<protein>
    <recommendedName>
        <fullName evidence="11">Beta-lactamase</fullName>
        <ecNumber evidence="11">3.5.2.6</ecNumber>
    </recommendedName>
</protein>
<keyword evidence="9 12" id="KW-0472">Membrane</keyword>
<dbReference type="EC" id="3.5.2.6" evidence="11"/>
<dbReference type="InterPro" id="IPR036640">
    <property type="entry name" value="ABC1_TM_sf"/>
</dbReference>
<dbReference type="InterPro" id="IPR050491">
    <property type="entry name" value="AmpC-like"/>
</dbReference>
<feature type="transmembrane region" description="Helical" evidence="12">
    <location>
        <begin position="467"/>
        <end position="488"/>
    </location>
</feature>
<evidence type="ECO:0000259" key="14">
    <source>
        <dbReference type="PROSITE" id="PS50929"/>
    </source>
</evidence>
<dbReference type="PROSITE" id="PS50929">
    <property type="entry name" value="ABC_TM1F"/>
    <property type="match status" value="1"/>
</dbReference>
<dbReference type="EMBL" id="JBBPCC010000002">
    <property type="protein sequence ID" value="MEK8127218.1"/>
    <property type="molecule type" value="Genomic_DNA"/>
</dbReference>
<accession>A0ABU9DGN1</accession>
<reference evidence="15 16" key="1">
    <citation type="submission" date="2024-04" db="EMBL/GenBank/DDBJ databases">
        <title>draft genome sequnece of Paenibacillus filicis.</title>
        <authorList>
            <person name="Kim D.-U."/>
        </authorList>
    </citation>
    <scope>NUCLEOTIDE SEQUENCE [LARGE SCALE GENOMIC DNA]</scope>
    <source>
        <strain evidence="15 16">KACC14197</strain>
    </source>
</reference>
<feature type="domain" description="ABC transmembrane type-1" evidence="14">
    <location>
        <begin position="501"/>
        <end position="783"/>
    </location>
</feature>
<feature type="transmembrane region" description="Helical" evidence="12">
    <location>
        <begin position="539"/>
        <end position="557"/>
    </location>
</feature>
<dbReference type="Gene3D" id="1.20.1560.10">
    <property type="entry name" value="ABC transporter type 1, transmembrane domain"/>
    <property type="match status" value="1"/>
</dbReference>
<evidence type="ECO:0000256" key="10">
    <source>
        <dbReference type="ARBA" id="ARBA00023251"/>
    </source>
</evidence>
<gene>
    <name evidence="15" type="ORF">WMW72_04755</name>
</gene>
<dbReference type="InterPro" id="IPR027417">
    <property type="entry name" value="P-loop_NTPase"/>
</dbReference>
<comment type="similarity">
    <text evidence="3 11">Belongs to the class-C beta-lactamase family.</text>
</comment>
<evidence type="ECO:0000256" key="9">
    <source>
        <dbReference type="ARBA" id="ARBA00023136"/>
    </source>
</evidence>
<dbReference type="Gene3D" id="3.40.50.300">
    <property type="entry name" value="P-loop containing nucleotide triphosphate hydrolases"/>
    <property type="match status" value="1"/>
</dbReference>
<evidence type="ECO:0000313" key="16">
    <source>
        <dbReference type="Proteomes" id="UP001469365"/>
    </source>
</evidence>
<keyword evidence="8 12" id="KW-1133">Transmembrane helix</keyword>